<proteinExistence type="predicted"/>
<name>C1E6Q0_MICCC</name>
<dbReference type="RefSeq" id="XP_002502584.1">
    <property type="nucleotide sequence ID" value="XM_002502538.1"/>
</dbReference>
<comment type="subcellular location">
    <subcellularLocation>
        <location evidence="1">Plastid</location>
    </subcellularLocation>
</comment>
<sequence>KYRLVKVLAALDRGVAANDDDRTYVGDLVDQLEAAAKSTGGVPEDADLEKALDGEWRLAYSSTFAGEQPGSQGFTGAPGQGAPGVTLGAVYQRLNAEAKTCDNVVCLRSPIPGVSGVAALGHSYEVDGRSMTISFTGVTVESSPFGVGAFKLPSPLDALPREAREALTNAGARSGSFETTFVDDDVRVSRGDRGECRVFV</sequence>
<feature type="non-terminal residue" evidence="4">
    <location>
        <position position="1"/>
    </location>
</feature>
<dbReference type="AlphaFoldDB" id="C1E6Q0"/>
<keyword evidence="2" id="KW-0934">Plastid</keyword>
<protein>
    <recommendedName>
        <fullName evidence="3">Plastid lipid-associated protein/fibrillin conserved domain-containing protein</fullName>
    </recommendedName>
</protein>
<dbReference type="InterPro" id="IPR039633">
    <property type="entry name" value="PAP"/>
</dbReference>
<dbReference type="eggNOG" id="ENOG502QVEU">
    <property type="taxonomic scope" value="Eukaryota"/>
</dbReference>
<dbReference type="GO" id="GO:0009536">
    <property type="term" value="C:plastid"/>
    <property type="evidence" value="ECO:0007669"/>
    <property type="project" value="UniProtKB-SubCell"/>
</dbReference>
<dbReference type="OMA" id="THFHRRE"/>
<dbReference type="GeneID" id="8243502"/>
<evidence type="ECO:0000313" key="4">
    <source>
        <dbReference type="EMBL" id="ACO63842.1"/>
    </source>
</evidence>
<evidence type="ECO:0000259" key="3">
    <source>
        <dbReference type="Pfam" id="PF04755"/>
    </source>
</evidence>
<dbReference type="STRING" id="296587.C1E6Q0"/>
<dbReference type="KEGG" id="mis:MICPUN_71597"/>
<reference evidence="4 5" key="1">
    <citation type="journal article" date="2009" name="Science">
        <title>Green evolution and dynamic adaptations revealed by genomes of the marine picoeukaryotes Micromonas.</title>
        <authorList>
            <person name="Worden A.Z."/>
            <person name="Lee J.H."/>
            <person name="Mock T."/>
            <person name="Rouze P."/>
            <person name="Simmons M.P."/>
            <person name="Aerts A.L."/>
            <person name="Allen A.E."/>
            <person name="Cuvelier M.L."/>
            <person name="Derelle E."/>
            <person name="Everett M.V."/>
            <person name="Foulon E."/>
            <person name="Grimwood J."/>
            <person name="Gundlach H."/>
            <person name="Henrissat B."/>
            <person name="Napoli C."/>
            <person name="McDonald S.M."/>
            <person name="Parker M.S."/>
            <person name="Rombauts S."/>
            <person name="Salamov A."/>
            <person name="Von Dassow P."/>
            <person name="Badger J.H."/>
            <person name="Coutinho P.M."/>
            <person name="Demir E."/>
            <person name="Dubchak I."/>
            <person name="Gentemann C."/>
            <person name="Eikrem W."/>
            <person name="Gready J.E."/>
            <person name="John U."/>
            <person name="Lanier W."/>
            <person name="Lindquist E.A."/>
            <person name="Lucas S."/>
            <person name="Mayer K.F."/>
            <person name="Moreau H."/>
            <person name="Not F."/>
            <person name="Otillar R."/>
            <person name="Panaud O."/>
            <person name="Pangilinan J."/>
            <person name="Paulsen I."/>
            <person name="Piegu B."/>
            <person name="Poliakov A."/>
            <person name="Robbens S."/>
            <person name="Schmutz J."/>
            <person name="Toulza E."/>
            <person name="Wyss T."/>
            <person name="Zelensky A."/>
            <person name="Zhou K."/>
            <person name="Armbrust E.V."/>
            <person name="Bhattacharya D."/>
            <person name="Goodenough U.W."/>
            <person name="Van de Peer Y."/>
            <person name="Grigoriev I.V."/>
        </authorList>
    </citation>
    <scope>NUCLEOTIDE SEQUENCE [LARGE SCALE GENOMIC DNA]</scope>
    <source>
        <strain evidence="5">RCC299 / NOUM17</strain>
    </source>
</reference>
<evidence type="ECO:0000256" key="1">
    <source>
        <dbReference type="ARBA" id="ARBA00004474"/>
    </source>
</evidence>
<dbReference type="FunCoup" id="C1E6Q0">
    <property type="interactions" value="569"/>
</dbReference>
<feature type="domain" description="Plastid lipid-associated protein/fibrillin conserved" evidence="3">
    <location>
        <begin position="2"/>
        <end position="199"/>
    </location>
</feature>
<dbReference type="InterPro" id="IPR006843">
    <property type="entry name" value="PAP/fibrillin_dom"/>
</dbReference>
<gene>
    <name evidence="4" type="ORF">MICPUN_71597</name>
</gene>
<evidence type="ECO:0000256" key="2">
    <source>
        <dbReference type="ARBA" id="ARBA00022640"/>
    </source>
</evidence>
<organism evidence="4 5">
    <name type="scientific">Micromonas commoda (strain RCC299 / NOUM17 / CCMP2709)</name>
    <name type="common">Picoplanktonic green alga</name>
    <dbReference type="NCBI Taxonomy" id="296587"/>
    <lineage>
        <taxon>Eukaryota</taxon>
        <taxon>Viridiplantae</taxon>
        <taxon>Chlorophyta</taxon>
        <taxon>Mamiellophyceae</taxon>
        <taxon>Mamiellales</taxon>
        <taxon>Mamiellaceae</taxon>
        <taxon>Micromonas</taxon>
    </lineage>
</organism>
<accession>C1E6Q0</accession>
<dbReference type="PANTHER" id="PTHR31906">
    <property type="entry name" value="PLASTID-LIPID-ASSOCIATED PROTEIN 4, CHLOROPLASTIC-RELATED"/>
    <property type="match status" value="1"/>
</dbReference>
<keyword evidence="5" id="KW-1185">Reference proteome</keyword>
<dbReference type="Pfam" id="PF04755">
    <property type="entry name" value="PAP_fibrillin"/>
    <property type="match status" value="1"/>
</dbReference>
<evidence type="ECO:0000313" key="5">
    <source>
        <dbReference type="Proteomes" id="UP000002009"/>
    </source>
</evidence>
<dbReference type="Proteomes" id="UP000002009">
    <property type="component" value="Chromosome 5"/>
</dbReference>
<dbReference type="InParanoid" id="C1E6Q0"/>
<feature type="non-terminal residue" evidence="4">
    <location>
        <position position="200"/>
    </location>
</feature>
<dbReference type="OrthoDB" id="203682at2759"/>
<dbReference type="EMBL" id="CP001326">
    <property type="protein sequence ID" value="ACO63842.1"/>
    <property type="molecule type" value="Genomic_DNA"/>
</dbReference>